<dbReference type="SUPFAM" id="SSF52058">
    <property type="entry name" value="L domain-like"/>
    <property type="match status" value="1"/>
</dbReference>
<sequence>MAEEPSLPVLPAVSWNERSQSFSNNPRKRVRHARSGGVYNSSDPAIFSSDDDPGLDNYVEGRKKQRYVGSWFQQRPTSSDSTFSDCLTLPKPKKERKLVRQFDSGVYLGSDGTDDLAPEVLELPMRSKLPQLSRRPVPVVSNAELLVRNKVQACLDQGNETIDLWSRGLEELSNETLSPLSSFSCVPVVAKDVAFEQKQPELKIILAMNRLRLVPGALFDLEHLTILSVRGNKLTEIPPAIAKLSNLRELNVSQNRLRSLPAELLELFQKDLRNLTLHPNPFFETATPIEFPSIDDALSEHIVGRLVARCVGRSPLQISDSAGRVLSTFKFPTYDQSNKVSVTPLPSKEADDSESIGPEPLRPSRVPSLVEVALRSCYSTTELPELPHYIPDGLSHLRELLERAVQQKDTGGISCTHCHRLIIIPALEWVEWHAINTCESARGTVYLRPLSSLDNERVVPFLRRGCSWNCGPLVARPLAPRSRE</sequence>
<dbReference type="EMBL" id="JASWJB010000299">
    <property type="protein sequence ID" value="KAK2591930.1"/>
    <property type="molecule type" value="Genomic_DNA"/>
</dbReference>
<feature type="region of interest" description="Disordered" evidence="3">
    <location>
        <begin position="338"/>
        <end position="362"/>
    </location>
</feature>
<keyword evidence="1" id="KW-0433">Leucine-rich repeat</keyword>
<dbReference type="Gene3D" id="3.80.10.10">
    <property type="entry name" value="Ribonuclease Inhibitor"/>
    <property type="match status" value="1"/>
</dbReference>
<dbReference type="InterPro" id="IPR003591">
    <property type="entry name" value="Leu-rich_rpt_typical-subtyp"/>
</dbReference>
<dbReference type="SMART" id="SM00364">
    <property type="entry name" value="LRR_BAC"/>
    <property type="match status" value="2"/>
</dbReference>
<accession>A0AAJ0FWX8</accession>
<dbReference type="Pfam" id="PF13855">
    <property type="entry name" value="LRR_8"/>
    <property type="match status" value="1"/>
</dbReference>
<comment type="caution">
    <text evidence="4">The sequence shown here is derived from an EMBL/GenBank/DDBJ whole genome shotgun (WGS) entry which is preliminary data.</text>
</comment>
<dbReference type="InterPro" id="IPR032675">
    <property type="entry name" value="LRR_dom_sf"/>
</dbReference>
<keyword evidence="2" id="KW-0677">Repeat</keyword>
<dbReference type="SMART" id="SM00369">
    <property type="entry name" value="LRR_TYP"/>
    <property type="match status" value="2"/>
</dbReference>
<feature type="compositionally biased region" description="Polar residues" evidence="3">
    <location>
        <begin position="16"/>
        <end position="25"/>
    </location>
</feature>
<dbReference type="PANTHER" id="PTHR45752">
    <property type="entry name" value="LEUCINE-RICH REPEAT-CONTAINING"/>
    <property type="match status" value="1"/>
</dbReference>
<dbReference type="AlphaFoldDB" id="A0AAJ0FWX8"/>
<gene>
    <name evidence="4" type="ORF">QQS21_010372</name>
</gene>
<name>A0AAJ0FWX8_9HYPO</name>
<dbReference type="InterPro" id="IPR001611">
    <property type="entry name" value="Leu-rich_rpt"/>
</dbReference>
<dbReference type="InterPro" id="IPR050715">
    <property type="entry name" value="LRR-SigEffector_domain"/>
</dbReference>
<feature type="region of interest" description="Disordered" evidence="3">
    <location>
        <begin position="1"/>
        <end position="53"/>
    </location>
</feature>
<dbReference type="PROSITE" id="PS51450">
    <property type="entry name" value="LRR"/>
    <property type="match status" value="1"/>
</dbReference>
<evidence type="ECO:0000256" key="2">
    <source>
        <dbReference type="ARBA" id="ARBA00022737"/>
    </source>
</evidence>
<dbReference type="PANTHER" id="PTHR45752:SF187">
    <property type="entry name" value="LEUCINE-RICH REPEAT AND IQ DOMAIN-CONTAINING PROTEIN 4"/>
    <property type="match status" value="1"/>
</dbReference>
<protein>
    <submittedName>
        <fullName evidence="4">Uncharacterized protein</fullName>
    </submittedName>
</protein>
<proteinExistence type="predicted"/>
<evidence type="ECO:0000313" key="5">
    <source>
        <dbReference type="Proteomes" id="UP001251528"/>
    </source>
</evidence>
<keyword evidence="5" id="KW-1185">Reference proteome</keyword>
<reference evidence="4" key="1">
    <citation type="submission" date="2023-06" db="EMBL/GenBank/DDBJ databases">
        <title>Conoideocrella luteorostrata (Hypocreales: Clavicipitaceae), a potential biocontrol fungus for elongate hemlock scale in United States Christmas tree production areas.</title>
        <authorList>
            <person name="Barrett H."/>
            <person name="Lovett B."/>
            <person name="Macias A.M."/>
            <person name="Stajich J.E."/>
            <person name="Kasson M.T."/>
        </authorList>
    </citation>
    <scope>NUCLEOTIDE SEQUENCE</scope>
    <source>
        <strain evidence="4">ARSEF 14590</strain>
    </source>
</reference>
<dbReference type="Proteomes" id="UP001251528">
    <property type="component" value="Unassembled WGS sequence"/>
</dbReference>
<evidence type="ECO:0000313" key="4">
    <source>
        <dbReference type="EMBL" id="KAK2591930.1"/>
    </source>
</evidence>
<evidence type="ECO:0000256" key="1">
    <source>
        <dbReference type="ARBA" id="ARBA00022614"/>
    </source>
</evidence>
<organism evidence="4 5">
    <name type="scientific">Conoideocrella luteorostrata</name>
    <dbReference type="NCBI Taxonomy" id="1105319"/>
    <lineage>
        <taxon>Eukaryota</taxon>
        <taxon>Fungi</taxon>
        <taxon>Dikarya</taxon>
        <taxon>Ascomycota</taxon>
        <taxon>Pezizomycotina</taxon>
        <taxon>Sordariomycetes</taxon>
        <taxon>Hypocreomycetidae</taxon>
        <taxon>Hypocreales</taxon>
        <taxon>Clavicipitaceae</taxon>
        <taxon>Conoideocrella</taxon>
    </lineage>
</organism>
<evidence type="ECO:0000256" key="3">
    <source>
        <dbReference type="SAM" id="MobiDB-lite"/>
    </source>
</evidence>